<organism evidence="2 3">
    <name type="scientific">Melissococcus plutonius (strain ATCC 35311 / DSM 29964 / CIP 104052 / LMG 20360 / NCIMB 702443)</name>
    <dbReference type="NCBI Taxonomy" id="940190"/>
    <lineage>
        <taxon>Bacteria</taxon>
        <taxon>Bacillati</taxon>
        <taxon>Bacillota</taxon>
        <taxon>Bacilli</taxon>
        <taxon>Lactobacillales</taxon>
        <taxon>Enterococcaceae</taxon>
        <taxon>Melissococcus</taxon>
    </lineage>
</organism>
<accession>F3Y880</accession>
<keyword evidence="1" id="KW-0812">Transmembrane</keyword>
<protein>
    <submittedName>
        <fullName evidence="2">Uncharacterized protein</fullName>
    </submittedName>
</protein>
<reference key="2">
    <citation type="submission" date="2011-04" db="EMBL/GenBank/DDBJ databases">
        <title>Whole genome sequence of Melissococcus plutonius ATCC 35311.</title>
        <authorList>
            <person name="Okumura K."/>
            <person name="Arai R."/>
            <person name="Osaki M."/>
            <person name="Okura M."/>
            <person name="Kirikae T."/>
            <person name="Takamatsu D."/>
            <person name="Akiyama T."/>
        </authorList>
    </citation>
    <scope>NUCLEOTIDE SEQUENCE</scope>
    <source>
        <strain>ATCC 35311</strain>
    </source>
</reference>
<dbReference type="STRING" id="940190.MPTP_0210"/>
<dbReference type="AlphaFoldDB" id="F3Y880"/>
<proteinExistence type="predicted"/>
<evidence type="ECO:0000313" key="2">
    <source>
        <dbReference type="EMBL" id="BAK20708.1"/>
    </source>
</evidence>
<dbReference type="EMBL" id="AP012200">
    <property type="protein sequence ID" value="BAK20708.1"/>
    <property type="molecule type" value="Genomic_DNA"/>
</dbReference>
<evidence type="ECO:0000313" key="3">
    <source>
        <dbReference type="Proteomes" id="UP000008456"/>
    </source>
</evidence>
<reference evidence="2 3" key="1">
    <citation type="journal article" date="2011" name="J. Bacteriol.">
        <title>Complete genome sequence of Melissococcus plutonius ATCC 35311.</title>
        <authorList>
            <person name="Okumura K."/>
            <person name="Arai R."/>
            <person name="Okura M."/>
            <person name="Kirikae T."/>
            <person name="Takamatsu D."/>
            <person name="Osaki M."/>
            <person name="Miyoshi-Akiyama T."/>
        </authorList>
    </citation>
    <scope>NUCLEOTIDE SEQUENCE [LARGE SCALE GENOMIC DNA]</scope>
    <source>
        <strain evidence="3">ATCC 35311 / CIP 104052 / LMG 20360 / NCIMB 702443</strain>
    </source>
</reference>
<evidence type="ECO:0000256" key="1">
    <source>
        <dbReference type="SAM" id="Phobius"/>
    </source>
</evidence>
<dbReference type="HOGENOM" id="CLU_2206895_0_0_9"/>
<sequence length="107" mass="12582">MFKTKSIQKILQRSTLFILFVILLPLLLNILFYTRSILTYQHMIENINQINNVAIFVKDEFINIKDSSISQTSINNFKLKNDLKNIQAKLNKIKKRQTPSKKLKCLI</sequence>
<keyword evidence="1" id="KW-1133">Transmembrane helix</keyword>
<dbReference type="KEGG" id="mps:MPTP_0210"/>
<feature type="transmembrane region" description="Helical" evidence="1">
    <location>
        <begin position="16"/>
        <end position="34"/>
    </location>
</feature>
<keyword evidence="1" id="KW-0472">Membrane</keyword>
<keyword evidence="3" id="KW-1185">Reference proteome</keyword>
<dbReference type="RefSeq" id="WP_013773146.1">
    <property type="nucleotide sequence ID" value="NC_015516.1"/>
</dbReference>
<dbReference type="Proteomes" id="UP000008456">
    <property type="component" value="Chromosome"/>
</dbReference>
<name>F3Y880_MELPT</name>
<gene>
    <name evidence="2" type="ordered locus">MPTP_0210</name>
</gene>